<dbReference type="EMBL" id="AAACIV010000027">
    <property type="protein sequence ID" value="EAA7255347.1"/>
    <property type="molecule type" value="Genomic_DNA"/>
</dbReference>
<dbReference type="Gene3D" id="1.25.40.10">
    <property type="entry name" value="Tetratricopeptide repeat domain"/>
    <property type="match status" value="1"/>
</dbReference>
<dbReference type="Proteomes" id="UP000839682">
    <property type="component" value="Unassembled WGS sequence"/>
</dbReference>
<dbReference type="Pfam" id="PF07720">
    <property type="entry name" value="TPR_3"/>
    <property type="match status" value="2"/>
</dbReference>
<dbReference type="NCBIfam" id="NF011859">
    <property type="entry name" value="PRK15331.1"/>
    <property type="match status" value="1"/>
</dbReference>
<dbReference type="InterPro" id="IPR016379">
    <property type="entry name" value="T3SS_Ca_resp_chp_LcrH/SycD_sub"/>
</dbReference>
<dbReference type="PRINTS" id="PR01595">
    <property type="entry name" value="SYCDCHAPRONE"/>
</dbReference>
<evidence type="ECO:0000313" key="3">
    <source>
        <dbReference type="EMBL" id="EAA7255347.1"/>
    </source>
</evidence>
<dbReference type="AlphaFoldDB" id="A0A3V2NZW3"/>
<dbReference type="PIRSF" id="PIRSF003165">
    <property type="entry name" value="Chaperone_SicA"/>
    <property type="match status" value="1"/>
</dbReference>
<proteinExistence type="inferred from homology"/>
<organism evidence="3">
    <name type="scientific">Salmonella enterica I</name>
    <dbReference type="NCBI Taxonomy" id="59201"/>
    <lineage>
        <taxon>Bacteria</taxon>
        <taxon>Pseudomonadati</taxon>
        <taxon>Pseudomonadota</taxon>
        <taxon>Gammaproteobacteria</taxon>
        <taxon>Enterobacterales</taxon>
        <taxon>Enterobacteriaceae</taxon>
        <taxon>Salmonella</taxon>
    </lineage>
</organism>
<comment type="similarity">
    <text evidence="1">Belongs to the LcrH/SycD chaperone family.</text>
</comment>
<name>A0A3V2NZW3_SALET</name>
<accession>A0A3V2NZW3</accession>
<gene>
    <name evidence="3" type="ORF">DSF98_22215</name>
</gene>
<dbReference type="InterPro" id="IPR005415">
    <property type="entry name" value="T3SS_Ca_resp_chp_LcrH/SycD"/>
</dbReference>
<protein>
    <submittedName>
        <fullName evidence="3">Type III secretion system translocator chaperone SicA</fullName>
    </submittedName>
</protein>
<evidence type="ECO:0000256" key="2">
    <source>
        <dbReference type="ARBA" id="ARBA00023186"/>
    </source>
</evidence>
<dbReference type="InterPro" id="IPR011716">
    <property type="entry name" value="TPR-3"/>
</dbReference>
<dbReference type="SUPFAM" id="SSF48452">
    <property type="entry name" value="TPR-like"/>
    <property type="match status" value="1"/>
</dbReference>
<sequence>MDSDASNEHVMEMLWKVIGGGGTLQELYAIPRDIMDCLYAHAYNFYNNGNLDNAAVFFRFLCVYDFYNPDYIMGYAAVCQRKNDFQKACDLYAVAFALLKKDHRPVFFTGQCQLMMRRPEKARQCFELVLQESSDESLKAKARAYLEAINENPDRADTIKKGEEHE</sequence>
<keyword evidence="2" id="KW-0143">Chaperone</keyword>
<dbReference type="NCBIfam" id="TIGR02552">
    <property type="entry name" value="LcrH_SycD"/>
    <property type="match status" value="1"/>
</dbReference>
<reference evidence="3" key="1">
    <citation type="submission" date="2018-07" db="EMBL/GenBank/DDBJ databases">
        <authorList>
            <person name="Ashton P.M."/>
            <person name="Dallman T."/>
            <person name="Nair S."/>
            <person name="De Pinna E."/>
            <person name="Peters T."/>
            <person name="Grant K."/>
        </authorList>
    </citation>
    <scope>NUCLEOTIDE SEQUENCE [LARGE SCALE GENOMIC DNA]</scope>
    <source>
        <strain evidence="3">440016</strain>
    </source>
</reference>
<comment type="caution">
    <text evidence="3">The sequence shown here is derived from an EMBL/GenBank/DDBJ whole genome shotgun (WGS) entry which is preliminary data.</text>
</comment>
<dbReference type="InterPro" id="IPR011990">
    <property type="entry name" value="TPR-like_helical_dom_sf"/>
</dbReference>
<evidence type="ECO:0000256" key="1">
    <source>
        <dbReference type="ARBA" id="ARBA00010244"/>
    </source>
</evidence>